<reference evidence="1" key="1">
    <citation type="submission" date="2015-11" db="EMBL/GenBank/DDBJ databases">
        <title>De novo transcriptome assembly of four potential Pierce s Disease insect vectors from Arizona vineyards.</title>
        <authorList>
            <person name="Tassone E.E."/>
        </authorList>
    </citation>
    <scope>NUCLEOTIDE SEQUENCE</scope>
</reference>
<feature type="non-terminal residue" evidence="1">
    <location>
        <position position="1"/>
    </location>
</feature>
<organism evidence="1">
    <name type="scientific">Cuerna arida</name>
    <dbReference type="NCBI Taxonomy" id="1464854"/>
    <lineage>
        <taxon>Eukaryota</taxon>
        <taxon>Metazoa</taxon>
        <taxon>Ecdysozoa</taxon>
        <taxon>Arthropoda</taxon>
        <taxon>Hexapoda</taxon>
        <taxon>Insecta</taxon>
        <taxon>Pterygota</taxon>
        <taxon>Neoptera</taxon>
        <taxon>Paraneoptera</taxon>
        <taxon>Hemiptera</taxon>
        <taxon>Auchenorrhyncha</taxon>
        <taxon>Membracoidea</taxon>
        <taxon>Cicadellidae</taxon>
        <taxon>Cicadellinae</taxon>
        <taxon>Proconiini</taxon>
        <taxon>Cuerna</taxon>
    </lineage>
</organism>
<accession>A0A1B6GN35</accession>
<name>A0A1B6GN35_9HEMI</name>
<protein>
    <submittedName>
        <fullName evidence="1">Uncharacterized protein</fullName>
    </submittedName>
</protein>
<sequence>PRAPPCLRRPNRKITALSYSWTTLNERNTDMGKVITSRMMLPTTATISTMPIGSASDIPLKGTFSAAPVARPSSGSTIFVDPWPAIPVDVELMQITSDKNSSESQVQTVSR</sequence>
<proteinExistence type="predicted"/>
<dbReference type="EMBL" id="GECZ01005920">
    <property type="protein sequence ID" value="JAS63849.1"/>
    <property type="molecule type" value="Transcribed_RNA"/>
</dbReference>
<gene>
    <name evidence="1" type="ORF">g.41048</name>
</gene>
<dbReference type="AlphaFoldDB" id="A0A1B6GN35"/>
<evidence type="ECO:0000313" key="1">
    <source>
        <dbReference type="EMBL" id="JAS63849.1"/>
    </source>
</evidence>